<protein>
    <submittedName>
        <fullName evidence="1">Uncharacterized protein</fullName>
    </submittedName>
</protein>
<sequence length="112" mass="13065">MFGPQPFIHASNVSPEHSRNYQTRCKHPHHRASRKFQSAKGDVMSGAFPLQYERYSRGKDMIKVKPLKHSFTAFRKTFPYVGTIIYNYVIDHCPELCKNIKKLKTAQYTIAF</sequence>
<dbReference type="EMBL" id="GEZM01041532">
    <property type="protein sequence ID" value="JAV80285.1"/>
    <property type="molecule type" value="Transcribed_RNA"/>
</dbReference>
<proteinExistence type="predicted"/>
<evidence type="ECO:0000313" key="1">
    <source>
        <dbReference type="EMBL" id="JAV80285.1"/>
    </source>
</evidence>
<reference evidence="1" key="1">
    <citation type="journal article" date="2016" name="Sci. Rep.">
        <title>Molecular characterization of firefly nuptial gifts: a multi-omics approach sheds light on postcopulatory sexual selection.</title>
        <authorList>
            <person name="Al-Wathiqui N."/>
            <person name="Fallon T.R."/>
            <person name="South A."/>
            <person name="Weng J.K."/>
            <person name="Lewis S.M."/>
        </authorList>
    </citation>
    <scope>NUCLEOTIDE SEQUENCE</scope>
</reference>
<organism evidence="1">
    <name type="scientific">Photinus pyralis</name>
    <name type="common">Common eastern firefly</name>
    <name type="synonym">Lampyris pyralis</name>
    <dbReference type="NCBI Taxonomy" id="7054"/>
    <lineage>
        <taxon>Eukaryota</taxon>
        <taxon>Metazoa</taxon>
        <taxon>Ecdysozoa</taxon>
        <taxon>Arthropoda</taxon>
        <taxon>Hexapoda</taxon>
        <taxon>Insecta</taxon>
        <taxon>Pterygota</taxon>
        <taxon>Neoptera</taxon>
        <taxon>Endopterygota</taxon>
        <taxon>Coleoptera</taxon>
        <taxon>Polyphaga</taxon>
        <taxon>Elateriformia</taxon>
        <taxon>Elateroidea</taxon>
        <taxon>Lampyridae</taxon>
        <taxon>Lampyrinae</taxon>
        <taxon>Photinus</taxon>
    </lineage>
</organism>
<dbReference type="AlphaFoldDB" id="A0A1Y1M7J8"/>
<name>A0A1Y1M7J8_PHOPY</name>
<accession>A0A1Y1M7J8</accession>